<keyword evidence="3" id="KW-1185">Reference proteome</keyword>
<dbReference type="AlphaFoldDB" id="A0A1M5WV52"/>
<dbReference type="SUPFAM" id="SSF53474">
    <property type="entry name" value="alpha/beta-Hydrolases"/>
    <property type="match status" value="1"/>
</dbReference>
<dbReference type="PANTHER" id="PTHR43798">
    <property type="entry name" value="MONOACYLGLYCEROL LIPASE"/>
    <property type="match status" value="1"/>
</dbReference>
<feature type="domain" description="AB hydrolase-1" evidence="1">
    <location>
        <begin position="44"/>
        <end position="260"/>
    </location>
</feature>
<dbReference type="InterPro" id="IPR050266">
    <property type="entry name" value="AB_hydrolase_sf"/>
</dbReference>
<dbReference type="Gene3D" id="3.40.50.1820">
    <property type="entry name" value="alpha/beta hydrolase"/>
    <property type="match status" value="1"/>
</dbReference>
<gene>
    <name evidence="2" type="ORF">VA7868_00883</name>
</gene>
<dbReference type="EMBL" id="FQXZ01000007">
    <property type="protein sequence ID" value="SHH91381.1"/>
    <property type="molecule type" value="Genomic_DNA"/>
</dbReference>
<protein>
    <submittedName>
        <fullName evidence="2">Acyl-CoA esterase</fullName>
    </submittedName>
</protein>
<dbReference type="InterPro" id="IPR029058">
    <property type="entry name" value="AB_hydrolase_fold"/>
</dbReference>
<sequence length="285" mass="31919">MNINHMILDGNLFRYSLYKKENSDQSDQYVIFLLGALQDIESVDSFSRQFSQHLNCLTIEVPGTGRTTPLNSTISIREQSKMLLDFIMHLGIPRAHLIAFSYATALAIELCDLWPYVSSLSICGGVPGIPESGRLSTKKAIAAAMTDVKEFAHTFTQSLTVKNPNIPRYKAIIRATERSISKFDSVRVDIFVENTIRLLVHSPSDVNKIKIPCTICIGEHDPYVTREAAEIFSHQLINSNFIIIKDADHLVHLQHPEKVYSAMITLAASSVAIKNTFKELDVIIQ</sequence>
<evidence type="ECO:0000259" key="1">
    <source>
        <dbReference type="Pfam" id="PF12697"/>
    </source>
</evidence>
<dbReference type="OrthoDB" id="5852347at2"/>
<dbReference type="RefSeq" id="WP_073602634.1">
    <property type="nucleotide sequence ID" value="NZ_FQXZ01000007.1"/>
</dbReference>
<dbReference type="GO" id="GO:0016020">
    <property type="term" value="C:membrane"/>
    <property type="evidence" value="ECO:0007669"/>
    <property type="project" value="TreeGrafter"/>
</dbReference>
<reference evidence="2 3" key="1">
    <citation type="submission" date="2016-11" db="EMBL/GenBank/DDBJ databases">
        <authorList>
            <person name="Jaros S."/>
            <person name="Januszkiewicz K."/>
            <person name="Wedrychowicz H."/>
        </authorList>
    </citation>
    <scope>NUCLEOTIDE SEQUENCE [LARGE SCALE GENOMIC DNA]</scope>
    <source>
        <strain evidence="2 3">CECT 7868</strain>
    </source>
</reference>
<accession>A0A1M5WV52</accession>
<evidence type="ECO:0000313" key="2">
    <source>
        <dbReference type="EMBL" id="SHH91381.1"/>
    </source>
</evidence>
<evidence type="ECO:0000313" key="3">
    <source>
        <dbReference type="Proteomes" id="UP000184608"/>
    </source>
</evidence>
<proteinExistence type="predicted"/>
<dbReference type="InterPro" id="IPR000073">
    <property type="entry name" value="AB_hydrolase_1"/>
</dbReference>
<dbReference type="Pfam" id="PF12697">
    <property type="entry name" value="Abhydrolase_6"/>
    <property type="match status" value="1"/>
</dbReference>
<dbReference type="STRING" id="1216006.VA7868_00883"/>
<organism evidence="2 3">
    <name type="scientific">Vibrio aerogenes CECT 7868</name>
    <dbReference type="NCBI Taxonomy" id="1216006"/>
    <lineage>
        <taxon>Bacteria</taxon>
        <taxon>Pseudomonadati</taxon>
        <taxon>Pseudomonadota</taxon>
        <taxon>Gammaproteobacteria</taxon>
        <taxon>Vibrionales</taxon>
        <taxon>Vibrionaceae</taxon>
        <taxon>Vibrio</taxon>
    </lineage>
</organism>
<name>A0A1M5WV52_9VIBR</name>
<dbReference type="Proteomes" id="UP000184608">
    <property type="component" value="Unassembled WGS sequence"/>
</dbReference>
<dbReference type="PANTHER" id="PTHR43798:SF33">
    <property type="entry name" value="HYDROLASE, PUTATIVE (AFU_ORTHOLOGUE AFUA_2G14860)-RELATED"/>
    <property type="match status" value="1"/>
</dbReference>